<dbReference type="OrthoDB" id="306099at2759"/>
<sequence>MTQRGVKALSLYYSLHVWNVPMEKINTACPDPTFLADRCLENLLRAENNADQDKIFKFFNEQSDITPKMRKIVAEWMMEVCEENNCQEEVFLLALNYMDRFLASTESTLEHVQKSHLQILAAACLLLASKLREPGCLGLPADLLVFYTDNSITRTDLIHWELIVLSRLKWDISSITPLDFLELLLSRLPITHRNCTDINLDKIRKHAQAFISLAAREHNFFVYSSSNIAASSIAASLNGMNWHRRTGISSMELYNSLTDWTGLKQEDIRDCMHEMEDVFEKQFQHHLPASYFENCKKNFKI</sequence>
<organism evidence="7 8">
    <name type="scientific">Pseudolycoriella hygida</name>
    <dbReference type="NCBI Taxonomy" id="35572"/>
    <lineage>
        <taxon>Eukaryota</taxon>
        <taxon>Metazoa</taxon>
        <taxon>Ecdysozoa</taxon>
        <taxon>Arthropoda</taxon>
        <taxon>Hexapoda</taxon>
        <taxon>Insecta</taxon>
        <taxon>Pterygota</taxon>
        <taxon>Neoptera</taxon>
        <taxon>Endopterygota</taxon>
        <taxon>Diptera</taxon>
        <taxon>Nematocera</taxon>
        <taxon>Sciaroidea</taxon>
        <taxon>Sciaridae</taxon>
        <taxon>Pseudolycoriella</taxon>
    </lineage>
</organism>
<dbReference type="SUPFAM" id="SSF47954">
    <property type="entry name" value="Cyclin-like"/>
    <property type="match status" value="2"/>
</dbReference>
<dbReference type="AlphaFoldDB" id="A0A9Q0MYK0"/>
<dbReference type="InterPro" id="IPR036915">
    <property type="entry name" value="Cyclin-like_sf"/>
</dbReference>
<dbReference type="Pfam" id="PF02984">
    <property type="entry name" value="Cyclin_C"/>
    <property type="match status" value="1"/>
</dbReference>
<dbReference type="GO" id="GO:0051301">
    <property type="term" value="P:cell division"/>
    <property type="evidence" value="ECO:0007669"/>
    <property type="project" value="UniProtKB-KW"/>
</dbReference>
<gene>
    <name evidence="7" type="primary">ccnd1</name>
    <name evidence="7" type="ORF">Bhyg_13003</name>
</gene>
<dbReference type="InterPro" id="IPR039361">
    <property type="entry name" value="Cyclin"/>
</dbReference>
<dbReference type="SMART" id="SM00385">
    <property type="entry name" value="CYCLIN"/>
    <property type="match status" value="1"/>
</dbReference>
<evidence type="ECO:0000256" key="3">
    <source>
        <dbReference type="ARBA" id="ARBA00023306"/>
    </source>
</evidence>
<evidence type="ECO:0000256" key="2">
    <source>
        <dbReference type="ARBA" id="ARBA00023127"/>
    </source>
</evidence>
<proteinExistence type="inferred from homology"/>
<dbReference type="InterPro" id="IPR006671">
    <property type="entry name" value="Cyclin_N"/>
</dbReference>
<dbReference type="PANTHER" id="PTHR10177">
    <property type="entry name" value="CYCLINS"/>
    <property type="match status" value="1"/>
</dbReference>
<comment type="similarity">
    <text evidence="4">Belongs to the cyclin family.</text>
</comment>
<feature type="domain" description="Cyclin C-terminal" evidence="6">
    <location>
        <begin position="175"/>
        <end position="298"/>
    </location>
</feature>
<dbReference type="InterPro" id="IPR004367">
    <property type="entry name" value="Cyclin_C-dom"/>
</dbReference>
<feature type="domain" description="Cyclin-like" evidence="5">
    <location>
        <begin position="75"/>
        <end position="166"/>
    </location>
</feature>
<dbReference type="FunFam" id="1.10.472.10:FF:000003">
    <property type="entry name" value="G1/S-specific cyclin-D2"/>
    <property type="match status" value="1"/>
</dbReference>
<dbReference type="InterPro" id="IPR048258">
    <property type="entry name" value="Cyclins_cyclin-box"/>
</dbReference>
<evidence type="ECO:0000256" key="1">
    <source>
        <dbReference type="ARBA" id="ARBA00022618"/>
    </source>
</evidence>
<reference evidence="7" key="1">
    <citation type="submission" date="2022-07" db="EMBL/GenBank/DDBJ databases">
        <authorList>
            <person name="Trinca V."/>
            <person name="Uliana J.V.C."/>
            <person name="Torres T.T."/>
            <person name="Ward R.J."/>
            <person name="Monesi N."/>
        </authorList>
    </citation>
    <scope>NUCLEOTIDE SEQUENCE</scope>
    <source>
        <strain evidence="7">HSMRA1968</strain>
        <tissue evidence="7">Whole embryos</tissue>
    </source>
</reference>
<evidence type="ECO:0000313" key="7">
    <source>
        <dbReference type="EMBL" id="KAJ6640253.1"/>
    </source>
</evidence>
<protein>
    <submittedName>
        <fullName evidence="7">G1/S-specific cyclin-D1</fullName>
    </submittedName>
</protein>
<dbReference type="EMBL" id="WJQU01000003">
    <property type="protein sequence ID" value="KAJ6640253.1"/>
    <property type="molecule type" value="Genomic_DNA"/>
</dbReference>
<dbReference type="SMART" id="SM01332">
    <property type="entry name" value="Cyclin_C"/>
    <property type="match status" value="1"/>
</dbReference>
<keyword evidence="2 4" id="KW-0195">Cyclin</keyword>
<dbReference type="GO" id="GO:0000278">
    <property type="term" value="P:mitotic cell cycle"/>
    <property type="evidence" value="ECO:0007669"/>
    <property type="project" value="UniProtKB-ARBA"/>
</dbReference>
<dbReference type="Gene3D" id="1.10.472.10">
    <property type="entry name" value="Cyclin-like"/>
    <property type="match status" value="2"/>
</dbReference>
<keyword evidence="3" id="KW-0131">Cell cycle</keyword>
<evidence type="ECO:0000259" key="5">
    <source>
        <dbReference type="SMART" id="SM00385"/>
    </source>
</evidence>
<keyword evidence="8" id="KW-1185">Reference proteome</keyword>
<evidence type="ECO:0000259" key="6">
    <source>
        <dbReference type="SMART" id="SM01332"/>
    </source>
</evidence>
<accession>A0A9Q0MYK0</accession>
<name>A0A9Q0MYK0_9DIPT</name>
<dbReference type="Proteomes" id="UP001151699">
    <property type="component" value="Chromosome X"/>
</dbReference>
<evidence type="ECO:0000313" key="8">
    <source>
        <dbReference type="Proteomes" id="UP001151699"/>
    </source>
</evidence>
<keyword evidence="1" id="KW-0132">Cell division</keyword>
<dbReference type="Pfam" id="PF00134">
    <property type="entry name" value="Cyclin_N"/>
    <property type="match status" value="1"/>
</dbReference>
<dbReference type="CDD" id="cd20516">
    <property type="entry name" value="CYCLIN_CCND_rpt2"/>
    <property type="match status" value="1"/>
</dbReference>
<evidence type="ECO:0000256" key="4">
    <source>
        <dbReference type="RuleBase" id="RU000383"/>
    </source>
</evidence>
<dbReference type="InterPro" id="IPR013763">
    <property type="entry name" value="Cyclin-like_dom"/>
</dbReference>
<dbReference type="PROSITE" id="PS00292">
    <property type="entry name" value="CYCLINS"/>
    <property type="match status" value="1"/>
</dbReference>
<comment type="caution">
    <text evidence="7">The sequence shown here is derived from an EMBL/GenBank/DDBJ whole genome shotgun (WGS) entry which is preliminary data.</text>
</comment>